<dbReference type="InterPro" id="IPR047640">
    <property type="entry name" value="RpiR-like"/>
</dbReference>
<dbReference type="SUPFAM" id="SSF46689">
    <property type="entry name" value="Homeodomain-like"/>
    <property type="match status" value="1"/>
</dbReference>
<protein>
    <submittedName>
        <fullName evidence="6">MurR/RpiR family transcriptional regulator</fullName>
    </submittedName>
</protein>
<dbReference type="Gene3D" id="3.40.50.10490">
    <property type="entry name" value="Glucose-6-phosphate isomerase like protein, domain 1"/>
    <property type="match status" value="1"/>
</dbReference>
<evidence type="ECO:0000256" key="1">
    <source>
        <dbReference type="ARBA" id="ARBA00023015"/>
    </source>
</evidence>
<dbReference type="PANTHER" id="PTHR30514">
    <property type="entry name" value="GLUCOKINASE"/>
    <property type="match status" value="1"/>
</dbReference>
<dbReference type="InterPro" id="IPR001347">
    <property type="entry name" value="SIS_dom"/>
</dbReference>
<keyword evidence="2" id="KW-0238">DNA-binding</keyword>
<dbReference type="PROSITE" id="PS51071">
    <property type="entry name" value="HTH_RPIR"/>
    <property type="match status" value="1"/>
</dbReference>
<keyword evidence="1" id="KW-0805">Transcription regulation</keyword>
<dbReference type="CDD" id="cd05013">
    <property type="entry name" value="SIS_RpiR"/>
    <property type="match status" value="1"/>
</dbReference>
<dbReference type="SUPFAM" id="SSF53697">
    <property type="entry name" value="SIS domain"/>
    <property type="match status" value="1"/>
</dbReference>
<sequence length="267" mass="30192">MLILKLNLNIPLQSLSTKELDILQYVHDHSDNISSISIQQFANELNYSTSTILRFCRKLGFSGFSEFKYFLKSSDNEDNNKIKGSDKSLDIIKNTIKDSMDSTVSLLNSDDMFQIARLFSENRPIYLHSPAGLTDIAVSYLESMLFLSGCQKIYKTTAAKAAHHFIQTVDKGNVFVFISNSGRFEPTLNLAKEARLHGMIVISISSIENNDLAEVSDYNLRFFSKPREYEGADFTSRLGSFFVISSFMEYFNLQRKGDNSNEPSASD</sequence>
<dbReference type="InterPro" id="IPR046348">
    <property type="entry name" value="SIS_dom_sf"/>
</dbReference>
<dbReference type="Gene3D" id="1.10.10.10">
    <property type="entry name" value="Winged helix-like DNA-binding domain superfamily/Winged helix DNA-binding domain"/>
    <property type="match status" value="1"/>
</dbReference>
<gene>
    <name evidence="6" type="ORF">FYL31_11890</name>
</gene>
<name>A0A5S4VHZ2_9FIRM</name>
<dbReference type="InterPro" id="IPR036388">
    <property type="entry name" value="WH-like_DNA-bd_sf"/>
</dbReference>
<comment type="caution">
    <text evidence="6">The sequence shown here is derived from an EMBL/GenBank/DDBJ whole genome shotgun (WGS) entry which is preliminary data.</text>
</comment>
<evidence type="ECO:0000313" key="6">
    <source>
        <dbReference type="EMBL" id="TYL57796.1"/>
    </source>
</evidence>
<dbReference type="GO" id="GO:0003700">
    <property type="term" value="F:DNA-binding transcription factor activity"/>
    <property type="evidence" value="ECO:0007669"/>
    <property type="project" value="InterPro"/>
</dbReference>
<evidence type="ECO:0000256" key="2">
    <source>
        <dbReference type="ARBA" id="ARBA00023125"/>
    </source>
</evidence>
<dbReference type="GO" id="GO:0003677">
    <property type="term" value="F:DNA binding"/>
    <property type="evidence" value="ECO:0007669"/>
    <property type="project" value="UniProtKB-KW"/>
</dbReference>
<evidence type="ECO:0000256" key="3">
    <source>
        <dbReference type="ARBA" id="ARBA00023163"/>
    </source>
</evidence>
<proteinExistence type="predicted"/>
<dbReference type="InterPro" id="IPR000281">
    <property type="entry name" value="HTH_RpiR"/>
</dbReference>
<dbReference type="Proteomes" id="UP000324327">
    <property type="component" value="Unassembled WGS sequence"/>
</dbReference>
<dbReference type="PANTHER" id="PTHR30514:SF21">
    <property type="entry name" value="RPIR-FAMILY TRANSCRIPTIONAL REGULATOR"/>
    <property type="match status" value="1"/>
</dbReference>
<feature type="domain" description="HTH rpiR-type" evidence="4">
    <location>
        <begin position="2"/>
        <end position="78"/>
    </location>
</feature>
<dbReference type="GO" id="GO:1901135">
    <property type="term" value="P:carbohydrate derivative metabolic process"/>
    <property type="evidence" value="ECO:0007669"/>
    <property type="project" value="InterPro"/>
</dbReference>
<dbReference type="InterPro" id="IPR009057">
    <property type="entry name" value="Homeodomain-like_sf"/>
</dbReference>
<dbReference type="Pfam" id="PF01418">
    <property type="entry name" value="HTH_6"/>
    <property type="match status" value="1"/>
</dbReference>
<dbReference type="PROSITE" id="PS51464">
    <property type="entry name" value="SIS"/>
    <property type="match status" value="1"/>
</dbReference>
<evidence type="ECO:0000313" key="7">
    <source>
        <dbReference type="Proteomes" id="UP000324327"/>
    </source>
</evidence>
<accession>A0A5S4VHZ2</accession>
<evidence type="ECO:0000259" key="4">
    <source>
        <dbReference type="PROSITE" id="PS51071"/>
    </source>
</evidence>
<dbReference type="EMBL" id="VSTF01000015">
    <property type="protein sequence ID" value="TYL57796.1"/>
    <property type="molecule type" value="Genomic_DNA"/>
</dbReference>
<dbReference type="AlphaFoldDB" id="A0A5S4VHZ2"/>
<dbReference type="GO" id="GO:0097367">
    <property type="term" value="F:carbohydrate derivative binding"/>
    <property type="evidence" value="ECO:0007669"/>
    <property type="project" value="InterPro"/>
</dbReference>
<reference evidence="6 7" key="1">
    <citation type="submission" date="2019-08" db="EMBL/GenBank/DDBJ databases">
        <authorList>
            <person name="Duncan S."/>
            <person name="Walker A."/>
        </authorList>
    </citation>
    <scope>NUCLEOTIDE SEQUENCE [LARGE SCALE GENOMIC DNA]</scope>
    <source>
        <strain evidence="6 7">T3WBe13</strain>
    </source>
</reference>
<evidence type="ECO:0000259" key="5">
    <source>
        <dbReference type="PROSITE" id="PS51464"/>
    </source>
</evidence>
<reference evidence="6 7" key="2">
    <citation type="submission" date="2019-09" db="EMBL/GenBank/DDBJ databases">
        <title>Strain-level analysis of Eubacterium rectale using genomes from metagenomes.</title>
        <authorList>
            <person name="Karcher N."/>
            <person name="Segata N."/>
        </authorList>
    </citation>
    <scope>NUCLEOTIDE SEQUENCE [LARGE SCALE GENOMIC DNA]</scope>
    <source>
        <strain evidence="6 7">T3WBe13</strain>
    </source>
</reference>
<keyword evidence="3" id="KW-0804">Transcription</keyword>
<feature type="domain" description="SIS" evidence="5">
    <location>
        <begin position="92"/>
        <end position="263"/>
    </location>
</feature>
<dbReference type="InterPro" id="IPR035472">
    <property type="entry name" value="RpiR-like_SIS"/>
</dbReference>
<dbReference type="Pfam" id="PF01380">
    <property type="entry name" value="SIS"/>
    <property type="match status" value="1"/>
</dbReference>
<organism evidence="6 7">
    <name type="scientific">Agathobacter rectalis</name>
    <dbReference type="NCBI Taxonomy" id="39491"/>
    <lineage>
        <taxon>Bacteria</taxon>
        <taxon>Bacillati</taxon>
        <taxon>Bacillota</taxon>
        <taxon>Clostridia</taxon>
        <taxon>Lachnospirales</taxon>
        <taxon>Lachnospiraceae</taxon>
        <taxon>Agathobacter</taxon>
    </lineage>
</organism>